<gene>
    <name evidence="2" type="ORF">DF3PB_5960003</name>
</gene>
<keyword evidence="1" id="KW-0812">Transmembrane</keyword>
<name>A0A380TJH4_9ZZZZ</name>
<proteinExistence type="predicted"/>
<feature type="transmembrane region" description="Helical" evidence="1">
    <location>
        <begin position="91"/>
        <end position="111"/>
    </location>
</feature>
<sequence>MSGAIEDPFHAMFFSRIPQEVARSFSPAQLDGVKRAFGARSPSAHTVDVRFSVPIGKRAWYVVFLAGQERRSIDRGALERLFRPLWTGANVVAAAAFALAFAIALAAILYVGKRALDIDVFPGIDMLPDRAIERILN</sequence>
<dbReference type="EMBL" id="UIDG01000552">
    <property type="protein sequence ID" value="SUS08157.1"/>
    <property type="molecule type" value="Genomic_DNA"/>
</dbReference>
<organism evidence="2">
    <name type="scientific">metagenome</name>
    <dbReference type="NCBI Taxonomy" id="256318"/>
    <lineage>
        <taxon>unclassified sequences</taxon>
        <taxon>metagenomes</taxon>
    </lineage>
</organism>
<accession>A0A380TJH4</accession>
<reference evidence="2" key="1">
    <citation type="submission" date="2018-07" db="EMBL/GenBank/DDBJ databases">
        <authorList>
            <person name="Quirk P.G."/>
            <person name="Krulwich T.A."/>
        </authorList>
    </citation>
    <scope>NUCLEOTIDE SEQUENCE</scope>
</reference>
<protein>
    <submittedName>
        <fullName evidence="2">Uncharacterized protein</fullName>
    </submittedName>
</protein>
<evidence type="ECO:0000256" key="1">
    <source>
        <dbReference type="SAM" id="Phobius"/>
    </source>
</evidence>
<dbReference type="AlphaFoldDB" id="A0A380TJH4"/>
<keyword evidence="1" id="KW-1133">Transmembrane helix</keyword>
<evidence type="ECO:0000313" key="2">
    <source>
        <dbReference type="EMBL" id="SUS08157.1"/>
    </source>
</evidence>
<keyword evidence="1" id="KW-0472">Membrane</keyword>